<dbReference type="GO" id="GO:0046872">
    <property type="term" value="F:metal ion binding"/>
    <property type="evidence" value="ECO:0007669"/>
    <property type="project" value="UniProtKB-KW"/>
</dbReference>
<feature type="chain" id="PRO_5008884353" evidence="5">
    <location>
        <begin position="23"/>
        <end position="204"/>
    </location>
</feature>
<dbReference type="Proteomes" id="UP000092698">
    <property type="component" value="Chromosome"/>
</dbReference>
<name>A0A1C7D6U4_9SPHN</name>
<gene>
    <name evidence="7" type="ORF">A6F65_00860</name>
</gene>
<feature type="binding site" evidence="3">
    <location>
        <position position="80"/>
    </location>
    <ligand>
        <name>Cu cation</name>
        <dbReference type="ChEBI" id="CHEBI:23378"/>
    </ligand>
</feature>
<accession>A0A1C7D6U4</accession>
<evidence type="ECO:0000259" key="6">
    <source>
        <dbReference type="PROSITE" id="PS51352"/>
    </source>
</evidence>
<keyword evidence="3" id="KW-0479">Metal-binding</keyword>
<feature type="signal peptide" evidence="5">
    <location>
        <begin position="1"/>
        <end position="22"/>
    </location>
</feature>
<evidence type="ECO:0000256" key="1">
    <source>
        <dbReference type="ARBA" id="ARBA00010996"/>
    </source>
</evidence>
<keyword evidence="4" id="KW-1015">Disulfide bond</keyword>
<dbReference type="STRING" id="645517.A6F65_00860"/>
<evidence type="ECO:0000313" key="8">
    <source>
        <dbReference type="Proteomes" id="UP000092698"/>
    </source>
</evidence>
<sequence length="204" mass="21874">MNRLSMTLKPLLASLFPLALLAACDNTPAQPDLATAPLAGSSIGGDFELVDTSGQRVTQDNFAGKWRIMYFGYAYCPDICPFDVQKLVKGYNLFAEDNPELAANVVPIFITIDPERDTPDVVAQFTSAFSDDLVGLTGTPEQVDAAAKAYAVFYGKGEENAEGGYLMDHSRAAYLIDPQGNPIATLAVENSGEAVAADLAKWVR</sequence>
<evidence type="ECO:0000313" key="7">
    <source>
        <dbReference type="EMBL" id="ANU07177.1"/>
    </source>
</evidence>
<dbReference type="Pfam" id="PF02630">
    <property type="entry name" value="SCO1-SenC"/>
    <property type="match status" value="1"/>
</dbReference>
<comment type="similarity">
    <text evidence="1">Belongs to the SCO1/2 family.</text>
</comment>
<dbReference type="PROSITE" id="PS51257">
    <property type="entry name" value="PROKAR_LIPOPROTEIN"/>
    <property type="match status" value="1"/>
</dbReference>
<dbReference type="SUPFAM" id="SSF52833">
    <property type="entry name" value="Thioredoxin-like"/>
    <property type="match status" value="1"/>
</dbReference>
<dbReference type="AlphaFoldDB" id="A0A1C7D6U4"/>
<evidence type="ECO:0000256" key="4">
    <source>
        <dbReference type="PIRSR" id="PIRSR603782-2"/>
    </source>
</evidence>
<proteinExistence type="inferred from homology"/>
<feature type="disulfide bond" description="Redox-active" evidence="4">
    <location>
        <begin position="76"/>
        <end position="80"/>
    </location>
</feature>
<dbReference type="CDD" id="cd02968">
    <property type="entry name" value="SCO"/>
    <property type="match status" value="1"/>
</dbReference>
<evidence type="ECO:0000256" key="3">
    <source>
        <dbReference type="PIRSR" id="PIRSR603782-1"/>
    </source>
</evidence>
<dbReference type="PROSITE" id="PS51352">
    <property type="entry name" value="THIOREDOXIN_2"/>
    <property type="match status" value="1"/>
</dbReference>
<keyword evidence="2 3" id="KW-0186">Copper</keyword>
<dbReference type="FunFam" id="3.40.30.10:FF:000013">
    <property type="entry name" value="Blast:Protein SCO1 homolog, mitochondrial"/>
    <property type="match status" value="1"/>
</dbReference>
<organism evidence="7 8">
    <name type="scientific">Paraurantiacibacter namhicola</name>
    <dbReference type="NCBI Taxonomy" id="645517"/>
    <lineage>
        <taxon>Bacteria</taxon>
        <taxon>Pseudomonadati</taxon>
        <taxon>Pseudomonadota</taxon>
        <taxon>Alphaproteobacteria</taxon>
        <taxon>Sphingomonadales</taxon>
        <taxon>Erythrobacteraceae</taxon>
        <taxon>Paraurantiacibacter</taxon>
    </lineage>
</organism>
<dbReference type="InterPro" id="IPR003782">
    <property type="entry name" value="SCO1/SenC"/>
</dbReference>
<dbReference type="Gene3D" id="3.40.30.10">
    <property type="entry name" value="Glutaredoxin"/>
    <property type="match status" value="1"/>
</dbReference>
<keyword evidence="8" id="KW-1185">Reference proteome</keyword>
<dbReference type="PANTHER" id="PTHR12151">
    <property type="entry name" value="ELECTRON TRANSPORT PROTIN SCO1/SENC FAMILY MEMBER"/>
    <property type="match status" value="1"/>
</dbReference>
<dbReference type="EMBL" id="CP016545">
    <property type="protein sequence ID" value="ANU07177.1"/>
    <property type="molecule type" value="Genomic_DNA"/>
</dbReference>
<dbReference type="InterPro" id="IPR013766">
    <property type="entry name" value="Thioredoxin_domain"/>
</dbReference>
<feature type="binding site" evidence="3">
    <location>
        <position position="76"/>
    </location>
    <ligand>
        <name>Cu cation</name>
        <dbReference type="ChEBI" id="CHEBI:23378"/>
    </ligand>
</feature>
<feature type="domain" description="Thioredoxin" evidence="6">
    <location>
        <begin position="38"/>
        <end position="204"/>
    </location>
</feature>
<keyword evidence="5" id="KW-0732">Signal</keyword>
<evidence type="ECO:0000256" key="2">
    <source>
        <dbReference type="ARBA" id="ARBA00023008"/>
    </source>
</evidence>
<reference evidence="7 8" key="1">
    <citation type="submission" date="2016-07" db="EMBL/GenBank/DDBJ databases">
        <title>Complete genome sequence of Altererythrobacter namhicola JCM 16345T, containing esterase-encoding genes.</title>
        <authorList>
            <person name="Cheng H."/>
            <person name="Wu Y.-H."/>
            <person name="Jian S.-L."/>
            <person name="Huo Y.-Y."/>
            <person name="Wang C.-S."/>
            <person name="Xu X.-W."/>
        </authorList>
    </citation>
    <scope>NUCLEOTIDE SEQUENCE [LARGE SCALE GENOMIC DNA]</scope>
    <source>
        <strain evidence="7 8">JCM 16345</strain>
    </source>
</reference>
<dbReference type="KEGG" id="anh:A6F65_00860"/>
<protein>
    <submittedName>
        <fullName evidence="7">SCO1/SenC</fullName>
    </submittedName>
</protein>
<evidence type="ECO:0000256" key="5">
    <source>
        <dbReference type="SAM" id="SignalP"/>
    </source>
</evidence>
<feature type="binding site" evidence="3">
    <location>
        <position position="169"/>
    </location>
    <ligand>
        <name>Cu cation</name>
        <dbReference type="ChEBI" id="CHEBI:23378"/>
    </ligand>
</feature>
<dbReference type="InterPro" id="IPR036249">
    <property type="entry name" value="Thioredoxin-like_sf"/>
</dbReference>
<dbReference type="OrthoDB" id="9790194at2"/>
<dbReference type="PANTHER" id="PTHR12151:SF25">
    <property type="entry name" value="LINALOOL DEHYDRATASE_ISOMERASE DOMAIN-CONTAINING PROTEIN"/>
    <property type="match status" value="1"/>
</dbReference>
<dbReference type="RefSeq" id="WP_067786258.1">
    <property type="nucleotide sequence ID" value="NZ_CP016545.1"/>
</dbReference>
<dbReference type="PATRIC" id="fig|645517.4.peg.860"/>